<evidence type="ECO:0000256" key="5">
    <source>
        <dbReference type="ARBA" id="ARBA00022958"/>
    </source>
</evidence>
<dbReference type="SUPFAM" id="SSF103025">
    <property type="entry name" value="Folate-binding domain"/>
    <property type="match status" value="1"/>
</dbReference>
<dbReference type="Gene3D" id="3.40.50.300">
    <property type="entry name" value="P-loop containing nucleotide triphosphate hydrolases"/>
    <property type="match status" value="1"/>
</dbReference>
<dbReference type="HAMAP" id="MF_00379">
    <property type="entry name" value="GTPase_MnmE"/>
    <property type="match status" value="1"/>
</dbReference>
<dbReference type="GO" id="GO:0005525">
    <property type="term" value="F:GTP binding"/>
    <property type="evidence" value="ECO:0007669"/>
    <property type="project" value="UniProtKB-UniRule"/>
</dbReference>
<dbReference type="InterPro" id="IPR031168">
    <property type="entry name" value="G_TrmE"/>
</dbReference>
<dbReference type="GO" id="GO:0002098">
    <property type="term" value="P:tRNA wobble uridine modification"/>
    <property type="evidence" value="ECO:0007669"/>
    <property type="project" value="TreeGrafter"/>
</dbReference>
<dbReference type="PANTHER" id="PTHR42714">
    <property type="entry name" value="TRNA MODIFICATION GTPASE GTPBP3"/>
    <property type="match status" value="1"/>
</dbReference>
<gene>
    <name evidence="7 10" type="primary">mnmE</name>
    <name evidence="7" type="synonym">trmE</name>
    <name evidence="10" type="ORF">KL86APRO_12493</name>
</gene>
<feature type="binding site" evidence="7">
    <location>
        <begin position="226"/>
        <end position="231"/>
    </location>
    <ligand>
        <name>GTP</name>
        <dbReference type="ChEBI" id="CHEBI:37565"/>
    </ligand>
</feature>
<dbReference type="GO" id="GO:0030488">
    <property type="term" value="P:tRNA methylation"/>
    <property type="evidence" value="ECO:0007669"/>
    <property type="project" value="TreeGrafter"/>
</dbReference>
<dbReference type="CDD" id="cd14858">
    <property type="entry name" value="TrmE_N"/>
    <property type="match status" value="1"/>
</dbReference>
<dbReference type="GO" id="GO:0003924">
    <property type="term" value="F:GTPase activity"/>
    <property type="evidence" value="ECO:0007669"/>
    <property type="project" value="UniProtKB-UniRule"/>
</dbReference>
<evidence type="ECO:0000256" key="8">
    <source>
        <dbReference type="RuleBase" id="RU003313"/>
    </source>
</evidence>
<comment type="cofactor">
    <cofactor evidence="7">
        <name>K(+)</name>
        <dbReference type="ChEBI" id="CHEBI:29103"/>
    </cofactor>
    <text evidence="7">Binds 1 potassium ion per subunit.</text>
</comment>
<feature type="binding site" evidence="7">
    <location>
        <position position="230"/>
    </location>
    <ligand>
        <name>Mg(2+)</name>
        <dbReference type="ChEBI" id="CHEBI:18420"/>
    </ligand>
</feature>
<dbReference type="SUPFAM" id="SSF116878">
    <property type="entry name" value="TrmE connector domain"/>
    <property type="match status" value="1"/>
</dbReference>
<dbReference type="InterPro" id="IPR027417">
    <property type="entry name" value="P-loop_NTPase"/>
</dbReference>
<keyword evidence="2 7" id="KW-0819">tRNA processing</keyword>
<evidence type="ECO:0000259" key="9">
    <source>
        <dbReference type="PROSITE" id="PS51709"/>
    </source>
</evidence>
<dbReference type="InterPro" id="IPR006073">
    <property type="entry name" value="GTP-bd"/>
</dbReference>
<dbReference type="InterPro" id="IPR027266">
    <property type="entry name" value="TrmE/GcvT-like"/>
</dbReference>
<reference evidence="10" key="1">
    <citation type="submission" date="2016-04" db="EMBL/GenBank/DDBJ databases">
        <authorList>
            <person name="Evans L.H."/>
            <person name="Alamgir A."/>
            <person name="Owens N."/>
            <person name="Weber N.D."/>
            <person name="Virtaneva K."/>
            <person name="Barbian K."/>
            <person name="Babar A."/>
            <person name="Rosenke K."/>
        </authorList>
    </citation>
    <scope>NUCLEOTIDE SEQUENCE</scope>
    <source>
        <strain evidence="10">86</strain>
    </source>
</reference>
<keyword evidence="3 7" id="KW-0547">Nucleotide-binding</keyword>
<feature type="binding site" evidence="7">
    <location>
        <begin position="245"/>
        <end position="251"/>
    </location>
    <ligand>
        <name>GTP</name>
        <dbReference type="ChEBI" id="CHEBI:37565"/>
    </ligand>
</feature>
<dbReference type="Pfam" id="PF01926">
    <property type="entry name" value="MMR_HSR1"/>
    <property type="match status" value="1"/>
</dbReference>
<evidence type="ECO:0000256" key="2">
    <source>
        <dbReference type="ARBA" id="ARBA00022694"/>
    </source>
</evidence>
<feature type="binding site" evidence="7">
    <location>
        <position position="251"/>
    </location>
    <ligand>
        <name>Mg(2+)</name>
        <dbReference type="ChEBI" id="CHEBI:18420"/>
    </ligand>
</feature>
<dbReference type="Pfam" id="PF12631">
    <property type="entry name" value="MnmE_helical"/>
    <property type="match status" value="1"/>
</dbReference>
<dbReference type="Pfam" id="PF10396">
    <property type="entry name" value="TrmE_N"/>
    <property type="match status" value="1"/>
</dbReference>
<dbReference type="CDD" id="cd04164">
    <property type="entry name" value="trmE"/>
    <property type="match status" value="1"/>
</dbReference>
<feature type="binding site" evidence="7">
    <location>
        <position position="21"/>
    </location>
    <ligand>
        <name>(6S)-5-formyl-5,6,7,8-tetrahydrofolate</name>
        <dbReference type="ChEBI" id="CHEBI:57457"/>
    </ligand>
</feature>
<dbReference type="PANTHER" id="PTHR42714:SF2">
    <property type="entry name" value="TRNA MODIFICATION GTPASE GTPBP3, MITOCHONDRIAL"/>
    <property type="match status" value="1"/>
</dbReference>
<keyword evidence="6 7" id="KW-0342">GTP-binding</keyword>
<keyword evidence="4 7" id="KW-0378">Hydrolase</keyword>
<dbReference type="EMBL" id="FLUO01000001">
    <property type="protein sequence ID" value="SBW08986.1"/>
    <property type="molecule type" value="Genomic_DNA"/>
</dbReference>
<dbReference type="NCBIfam" id="NF003661">
    <property type="entry name" value="PRK05291.1-3"/>
    <property type="match status" value="1"/>
</dbReference>
<evidence type="ECO:0000256" key="1">
    <source>
        <dbReference type="ARBA" id="ARBA00011043"/>
    </source>
</evidence>
<dbReference type="GO" id="GO:0005737">
    <property type="term" value="C:cytoplasm"/>
    <property type="evidence" value="ECO:0007669"/>
    <property type="project" value="UniProtKB-SubCell"/>
</dbReference>
<name>A0A212KBD1_9PROT</name>
<feature type="binding site" evidence="7">
    <location>
        <position position="445"/>
    </location>
    <ligand>
        <name>(6S)-5-formyl-5,6,7,8-tetrahydrofolate</name>
        <dbReference type="ChEBI" id="CHEBI:57457"/>
    </ligand>
</feature>
<keyword evidence="5 7" id="KW-0630">Potassium</keyword>
<feature type="binding site" evidence="7">
    <location>
        <begin position="270"/>
        <end position="273"/>
    </location>
    <ligand>
        <name>GTP</name>
        <dbReference type="ChEBI" id="CHEBI:37565"/>
    </ligand>
</feature>
<protein>
    <recommendedName>
        <fullName evidence="7">tRNA modification GTPase MnmE</fullName>
        <ecNumber evidence="7">3.6.-.-</ecNumber>
    </recommendedName>
</protein>
<sequence>MALTIFAPATAPGRAGVAVVRISGTAAVAALATMTGRTDWTPRRMEFVRFVDPANGEAIDRGLAVVFPAPASFTGEDVAELHVHGAAAVLTKLTEVLARLPGLRWAEPGEFTRRAFDNGKMDLTAAEGLADLIASETESQRRQALTQMDGALARRLEDLRSRAVAALAFVEAVIDFPDDELPADTVDRGIGLIRDLRGEVVRLADSAQAGARVRQGASVAVVGAPNAGKSSLVNRLAGWEVAIVSPEAGTTRDRVSVEMALGGQAFTISDTAGLRAAEGEVEAEGVRRAERAVAAADVRIAVFAADLWPAPQDPTWRWVDRDTVVVVNKSDLGLRLAPAPAGCPAPLAISAATGDGLDALGALLRDRIAAAAGRASGEGAPLTRERHRVLALSALTALDRALAARDLELQAEDLRLAVRELGRMTGRVDVEDVLDRIFGEFCIGK</sequence>
<dbReference type="AlphaFoldDB" id="A0A212KBD1"/>
<dbReference type="InterPro" id="IPR005225">
    <property type="entry name" value="Small_GTP-bd"/>
</dbReference>
<keyword evidence="7" id="KW-0460">Magnesium</keyword>
<dbReference type="FunFam" id="3.30.1360.120:FF:000007">
    <property type="entry name" value="tRNA modification GTPase GTPBP3, mitochondrial"/>
    <property type="match status" value="1"/>
</dbReference>
<evidence type="ECO:0000256" key="7">
    <source>
        <dbReference type="HAMAP-Rule" id="MF_00379"/>
    </source>
</evidence>
<dbReference type="InterPro" id="IPR004520">
    <property type="entry name" value="GTPase_MnmE"/>
</dbReference>
<dbReference type="NCBIfam" id="TIGR00450">
    <property type="entry name" value="mnmE_trmE_thdF"/>
    <property type="match status" value="1"/>
</dbReference>
<dbReference type="Gene3D" id="3.30.1360.120">
    <property type="entry name" value="Probable tRNA modification gtpase trme, domain 1"/>
    <property type="match status" value="1"/>
</dbReference>
<dbReference type="GO" id="GO:0046872">
    <property type="term" value="F:metal ion binding"/>
    <property type="evidence" value="ECO:0007669"/>
    <property type="project" value="UniProtKB-KW"/>
</dbReference>
<dbReference type="InterPro" id="IPR025867">
    <property type="entry name" value="MnmE_helical"/>
</dbReference>
<evidence type="ECO:0000256" key="3">
    <source>
        <dbReference type="ARBA" id="ARBA00022741"/>
    </source>
</evidence>
<proteinExistence type="inferred from homology"/>
<evidence type="ECO:0000313" key="10">
    <source>
        <dbReference type="EMBL" id="SBW08986.1"/>
    </source>
</evidence>
<feature type="binding site" evidence="7">
    <location>
        <position position="120"/>
    </location>
    <ligand>
        <name>(6S)-5-formyl-5,6,7,8-tetrahydrofolate</name>
        <dbReference type="ChEBI" id="CHEBI:57457"/>
    </ligand>
</feature>
<comment type="function">
    <text evidence="7">Exhibits a very high intrinsic GTPase hydrolysis rate. Involved in the addition of a carboxymethylaminomethyl (cmnm) group at the wobble position (U34) of certain tRNAs, forming tRNA-cmnm(5)s(2)U34.</text>
</comment>
<keyword evidence="7" id="KW-0479">Metal-binding</keyword>
<dbReference type="PROSITE" id="PS51709">
    <property type="entry name" value="G_TRME"/>
    <property type="match status" value="1"/>
</dbReference>
<dbReference type="InterPro" id="IPR018948">
    <property type="entry name" value="GTP-bd_TrmE_N"/>
</dbReference>
<keyword evidence="7" id="KW-0963">Cytoplasm</keyword>
<dbReference type="EC" id="3.6.-.-" evidence="7"/>
<dbReference type="Gene3D" id="1.20.120.430">
    <property type="entry name" value="tRNA modification GTPase MnmE domain 2"/>
    <property type="match status" value="1"/>
</dbReference>
<evidence type="ECO:0000256" key="4">
    <source>
        <dbReference type="ARBA" id="ARBA00022801"/>
    </source>
</evidence>
<comment type="caution">
    <text evidence="7">Lacks conserved residue(s) required for the propagation of feature annotation.</text>
</comment>
<accession>A0A212KBD1</accession>
<organism evidence="10">
    <name type="scientific">uncultured Alphaproteobacteria bacterium</name>
    <dbReference type="NCBI Taxonomy" id="91750"/>
    <lineage>
        <taxon>Bacteria</taxon>
        <taxon>Pseudomonadati</taxon>
        <taxon>Pseudomonadota</taxon>
        <taxon>Alphaproteobacteria</taxon>
        <taxon>environmental samples</taxon>
    </lineage>
</organism>
<feature type="binding site" evidence="7">
    <location>
        <position position="80"/>
    </location>
    <ligand>
        <name>(6S)-5-formyl-5,6,7,8-tetrahydrofolate</name>
        <dbReference type="ChEBI" id="CHEBI:57457"/>
    </ligand>
</feature>
<dbReference type="InterPro" id="IPR027368">
    <property type="entry name" value="MnmE_dom2"/>
</dbReference>
<comment type="subunit">
    <text evidence="7">Homodimer. Heterotetramer of two MnmE and two MnmG subunits.</text>
</comment>
<evidence type="ECO:0000256" key="6">
    <source>
        <dbReference type="ARBA" id="ARBA00023134"/>
    </source>
</evidence>
<feature type="domain" description="TrmE-type G" evidence="9">
    <location>
        <begin position="216"/>
        <end position="369"/>
    </location>
</feature>
<comment type="subcellular location">
    <subcellularLocation>
        <location evidence="7">Cytoplasm</location>
    </subcellularLocation>
</comment>
<dbReference type="SUPFAM" id="SSF52540">
    <property type="entry name" value="P-loop containing nucleoside triphosphate hydrolases"/>
    <property type="match status" value="1"/>
</dbReference>
<comment type="similarity">
    <text evidence="1 7 8">Belongs to the TRAFAC class TrmE-Era-EngA-EngB-Septin-like GTPase superfamily. TrmE GTPase family.</text>
</comment>
<dbReference type="NCBIfam" id="TIGR00231">
    <property type="entry name" value="small_GTP"/>
    <property type="match status" value="1"/>
</dbReference>